<feature type="domain" description="Peptidase M61 N-terminal" evidence="2">
    <location>
        <begin position="75"/>
        <end position="251"/>
    </location>
</feature>
<proteinExistence type="predicted"/>
<dbReference type="Gene3D" id="2.30.42.10">
    <property type="match status" value="1"/>
</dbReference>
<dbReference type="InterPro" id="IPR036034">
    <property type="entry name" value="PDZ_sf"/>
</dbReference>
<dbReference type="Gene3D" id="2.60.40.3650">
    <property type="match status" value="1"/>
</dbReference>
<evidence type="ECO:0000313" key="4">
    <source>
        <dbReference type="Proteomes" id="UP000000491"/>
    </source>
</evidence>
<organism evidence="3 4">
    <name type="scientific">Zymomonas mobilis subsp. pomaceae (strain ATCC 29192 / DSM 22645 / JCM 10191 / CCUG 17912 / NBRC 13757 / NCIMB 11200 / NRRL B-4491 / Barker I)</name>
    <dbReference type="NCBI Taxonomy" id="579138"/>
    <lineage>
        <taxon>Bacteria</taxon>
        <taxon>Pseudomonadati</taxon>
        <taxon>Pseudomonadota</taxon>
        <taxon>Alphaproteobacteria</taxon>
        <taxon>Sphingomonadales</taxon>
        <taxon>Zymomonadaceae</taxon>
        <taxon>Zymomonas</taxon>
    </lineage>
</organism>
<dbReference type="Gene3D" id="1.10.390.10">
    <property type="entry name" value="Neutral Protease Domain 2"/>
    <property type="match status" value="1"/>
</dbReference>
<dbReference type="Pfam" id="PF05299">
    <property type="entry name" value="Peptidase_M61"/>
    <property type="match status" value="1"/>
</dbReference>
<accession>F8EVZ5</accession>
<dbReference type="InterPro" id="IPR024191">
    <property type="entry name" value="Peptidase_M61"/>
</dbReference>
<dbReference type="SUPFAM" id="SSF50156">
    <property type="entry name" value="PDZ domain-like"/>
    <property type="match status" value="1"/>
</dbReference>
<dbReference type="InterPro" id="IPR007963">
    <property type="entry name" value="Peptidase_M61_catalytic"/>
</dbReference>
<evidence type="ECO:0000259" key="2">
    <source>
        <dbReference type="Pfam" id="PF17899"/>
    </source>
</evidence>
<reference evidence="3 4" key="1">
    <citation type="journal article" date="2011" name="J. Bacteriol.">
        <title>Genome sequence of the ethanol-producing Zymomonas mobilis subsp. pomaceae lectotype strain ATCC 29192.</title>
        <authorList>
            <person name="Kouvelis V.N."/>
            <person name="Davenport K.W."/>
            <person name="Brettin T.S."/>
            <person name="Bruce D."/>
            <person name="Detter C."/>
            <person name="Han C.S."/>
            <person name="Nolan M."/>
            <person name="Tapia R."/>
            <person name="Damoulaki A."/>
            <person name="Kyrpides N.C."/>
            <person name="Typas M.A."/>
            <person name="Pappas K.M."/>
        </authorList>
    </citation>
    <scope>NUCLEOTIDE SEQUENCE [LARGE SCALE GENOMIC DNA]</scope>
    <source>
        <strain evidence="4">ATCC 29192 / DSM 22645 / JCM 10191 / CCUG 17912 / NBRC 13757 / NCIMB 11200 / NRRL B-4491 / Barker I</strain>
    </source>
</reference>
<evidence type="ECO:0000259" key="1">
    <source>
        <dbReference type="Pfam" id="PF05299"/>
    </source>
</evidence>
<dbReference type="AlphaFoldDB" id="F8EVZ5"/>
<dbReference type="KEGG" id="zmp:Zymop_1515"/>
<dbReference type="HOGENOM" id="CLU_435415_0_0_5"/>
<evidence type="ECO:0000313" key="3">
    <source>
        <dbReference type="EMBL" id="AEI38405.1"/>
    </source>
</evidence>
<dbReference type="PIRSF" id="PIRSF016493">
    <property type="entry name" value="Glycyl_aminpptds"/>
    <property type="match status" value="1"/>
</dbReference>
<dbReference type="InterPro" id="IPR027268">
    <property type="entry name" value="Peptidase_M4/M1_CTD_sf"/>
</dbReference>
<dbReference type="Pfam" id="PF17899">
    <property type="entry name" value="Peptidase_M61_N"/>
    <property type="match status" value="1"/>
</dbReference>
<dbReference type="MEROPS" id="M61.001"/>
<dbReference type="PATRIC" id="fig|579138.3.peg.1606"/>
<dbReference type="Proteomes" id="UP000000491">
    <property type="component" value="Chromosome"/>
</dbReference>
<dbReference type="EMBL" id="CP002865">
    <property type="protein sequence ID" value="AEI38405.1"/>
    <property type="molecule type" value="Genomic_DNA"/>
</dbReference>
<name>F8EVZ5_ZYMMT</name>
<feature type="domain" description="Peptidase M61 catalytic" evidence="1">
    <location>
        <begin position="344"/>
        <end position="459"/>
    </location>
</feature>
<dbReference type="eggNOG" id="COG3975">
    <property type="taxonomic scope" value="Bacteria"/>
</dbReference>
<protein>
    <submittedName>
        <fullName evidence="3">Peptidase M61 domain protein</fullName>
    </submittedName>
</protein>
<dbReference type="InterPro" id="IPR040756">
    <property type="entry name" value="Peptidase_M61_N"/>
</dbReference>
<gene>
    <name evidence="3" type="ordered locus">Zymop_1515</name>
</gene>
<dbReference type="STRING" id="579138.Zymop_1515"/>
<sequence>MTTQKRSKNSIVLETMIQQGGSVFMKYHLSLLAIATVLAGHVQAAPATNSAPQPTAIVDTIPSPIDKPYLGVINLNVDAIDTHRGIFRVTETLPVQTGPLTLLYPEWLPGHHSPSGPIEMLAGLVVIAHNQVIPWQRDPVDVYAFHLNIPEGVTQITAEYQYLSPTAQNQGRIQSTPEMANLQWNTLALYPAGYFTRQIQFQATVTYPTGWKTASALEIKGLTPDGQSPNIIQYQPTDLDTLIDSPVMAGRYTHTETLAPGVRLNLIADKPEDMAITDKQLAAHRNLITQAVKLYGAQHYSHYDFLLALSDKLGGIGLEHHQSSEDGEGPDYFTKWDKSAVGRDLLAHEYNHSWNGKFRRPADLWTPDYRTPMRDSLLWVYEGQTQFWGYVLAARSGLWQQKDALEALALVAATYDNRAGRRWRPVEDTTNDPIISQRRPKAWLSWQRSEDYYSEGQLIWLDVDSLLRQQTHGKHSLDDFAKAFFGMRDRDWGQLTYNFDDVVKTLNDIMPYDWASFFNHRLNERSTHAPLDWIARGGYQLVYKDEATDWIKGVESARHATDLSFSLGLTASDKGKISGVMWDSPAFNAGLTVGSELVAVDEHAFSADLLKTAIKNAKSTKTPIKLLVKQDDNYREVSIPYYEGLRYPHLEKIGKGDSSLEALLAPKA</sequence>